<keyword evidence="6" id="KW-0676">Redox-active center</keyword>
<feature type="domain" description="Thioredoxin" evidence="9">
    <location>
        <begin position="1"/>
        <end position="106"/>
    </location>
</feature>
<dbReference type="PRINTS" id="PR00421">
    <property type="entry name" value="THIOREDOXIN"/>
</dbReference>
<evidence type="ECO:0000256" key="4">
    <source>
        <dbReference type="ARBA" id="ARBA00022982"/>
    </source>
</evidence>
<evidence type="ECO:0000313" key="11">
    <source>
        <dbReference type="Proteomes" id="UP000719500"/>
    </source>
</evidence>
<dbReference type="Proteomes" id="UP000719500">
    <property type="component" value="Unassembled WGS sequence"/>
</dbReference>
<dbReference type="EMBL" id="JACSNX010000006">
    <property type="protein sequence ID" value="MBM6851093.1"/>
    <property type="molecule type" value="Genomic_DNA"/>
</dbReference>
<evidence type="ECO:0000256" key="5">
    <source>
        <dbReference type="ARBA" id="ARBA00023157"/>
    </source>
</evidence>
<proteinExistence type="inferred from homology"/>
<evidence type="ECO:0000313" key="10">
    <source>
        <dbReference type="EMBL" id="MBM6851093.1"/>
    </source>
</evidence>
<dbReference type="PIRSF" id="PIRSF000077">
    <property type="entry name" value="Thioredoxin"/>
    <property type="match status" value="1"/>
</dbReference>
<keyword evidence="11" id="KW-1185">Reference proteome</keyword>
<keyword evidence="3" id="KW-0813">Transport</keyword>
<dbReference type="InterPro" id="IPR017937">
    <property type="entry name" value="Thioredoxin_CS"/>
</dbReference>
<dbReference type="InterPro" id="IPR005746">
    <property type="entry name" value="Thioredoxin"/>
</dbReference>
<dbReference type="InterPro" id="IPR036249">
    <property type="entry name" value="Thioredoxin-like_sf"/>
</dbReference>
<name>A0ABS2FUU1_9FIRM</name>
<comment type="caution">
    <text evidence="10">The sequence shown here is derived from an EMBL/GenBank/DDBJ whole genome shotgun (WGS) entry which is preliminary data.</text>
</comment>
<dbReference type="Pfam" id="PF00085">
    <property type="entry name" value="Thioredoxin"/>
    <property type="match status" value="1"/>
</dbReference>
<evidence type="ECO:0000256" key="6">
    <source>
        <dbReference type="ARBA" id="ARBA00023284"/>
    </source>
</evidence>
<dbReference type="PANTHER" id="PTHR45663">
    <property type="entry name" value="GEO12009P1"/>
    <property type="match status" value="1"/>
</dbReference>
<dbReference type="RefSeq" id="WP_204803700.1">
    <property type="nucleotide sequence ID" value="NZ_JACSNX010000006.1"/>
</dbReference>
<keyword evidence="5" id="KW-1015">Disulfide bond</keyword>
<comment type="similarity">
    <text evidence="1 8">Belongs to the thioredoxin family.</text>
</comment>
<evidence type="ECO:0000256" key="7">
    <source>
        <dbReference type="NCBIfam" id="TIGR01068"/>
    </source>
</evidence>
<evidence type="ECO:0000256" key="2">
    <source>
        <dbReference type="ARBA" id="ARBA00020570"/>
    </source>
</evidence>
<reference evidence="10 11" key="1">
    <citation type="journal article" date="2021" name="Sci. Rep.">
        <title>The distribution of antibiotic resistance genes in chicken gut microbiota commensals.</title>
        <authorList>
            <person name="Juricova H."/>
            <person name="Matiasovicova J."/>
            <person name="Kubasova T."/>
            <person name="Cejkova D."/>
            <person name="Rychlik I."/>
        </authorList>
    </citation>
    <scope>NUCLEOTIDE SEQUENCE [LARGE SCALE GENOMIC DNA]</scope>
    <source>
        <strain evidence="10 11">An411</strain>
    </source>
</reference>
<sequence>MAAININQEQFQQMTDSGRPVLVDFWAPWCGYCRRIGPAYEKVADEYGDQLTVAKINIDEEAALAEAEQIEVIPTLVLYRDGKAVDSIVNPESKAAIEQFIREALAK</sequence>
<evidence type="ECO:0000259" key="9">
    <source>
        <dbReference type="PROSITE" id="PS51352"/>
    </source>
</evidence>
<dbReference type="InterPro" id="IPR013766">
    <property type="entry name" value="Thioredoxin_domain"/>
</dbReference>
<dbReference type="PANTHER" id="PTHR45663:SF11">
    <property type="entry name" value="GEO12009P1"/>
    <property type="match status" value="1"/>
</dbReference>
<accession>A0ABS2FUU1</accession>
<dbReference type="PROSITE" id="PS00194">
    <property type="entry name" value="THIOREDOXIN_1"/>
    <property type="match status" value="1"/>
</dbReference>
<keyword evidence="4" id="KW-0249">Electron transport</keyword>
<gene>
    <name evidence="10" type="primary">trxA</name>
    <name evidence="10" type="ORF">H9X91_06525</name>
</gene>
<dbReference type="Gene3D" id="3.40.30.10">
    <property type="entry name" value="Glutaredoxin"/>
    <property type="match status" value="1"/>
</dbReference>
<dbReference type="NCBIfam" id="TIGR01068">
    <property type="entry name" value="thioredoxin"/>
    <property type="match status" value="1"/>
</dbReference>
<evidence type="ECO:0000256" key="1">
    <source>
        <dbReference type="ARBA" id="ARBA00008987"/>
    </source>
</evidence>
<protein>
    <recommendedName>
        <fullName evidence="2 7">Thioredoxin</fullName>
    </recommendedName>
</protein>
<organism evidence="10 11">
    <name type="scientific">Oscillibacter valericigenes</name>
    <dbReference type="NCBI Taxonomy" id="351091"/>
    <lineage>
        <taxon>Bacteria</taxon>
        <taxon>Bacillati</taxon>
        <taxon>Bacillota</taxon>
        <taxon>Clostridia</taxon>
        <taxon>Eubacteriales</taxon>
        <taxon>Oscillospiraceae</taxon>
        <taxon>Oscillibacter</taxon>
    </lineage>
</organism>
<dbReference type="PROSITE" id="PS51352">
    <property type="entry name" value="THIOREDOXIN_2"/>
    <property type="match status" value="1"/>
</dbReference>
<dbReference type="CDD" id="cd02947">
    <property type="entry name" value="TRX_family"/>
    <property type="match status" value="1"/>
</dbReference>
<evidence type="ECO:0000256" key="3">
    <source>
        <dbReference type="ARBA" id="ARBA00022448"/>
    </source>
</evidence>
<dbReference type="SUPFAM" id="SSF52833">
    <property type="entry name" value="Thioredoxin-like"/>
    <property type="match status" value="1"/>
</dbReference>
<evidence type="ECO:0000256" key="8">
    <source>
        <dbReference type="PIRNR" id="PIRNR000077"/>
    </source>
</evidence>